<dbReference type="GO" id="GO:0000976">
    <property type="term" value="F:transcription cis-regulatory region binding"/>
    <property type="evidence" value="ECO:0007669"/>
    <property type="project" value="TreeGrafter"/>
</dbReference>
<dbReference type="Pfam" id="PF03466">
    <property type="entry name" value="LysR_substrate"/>
    <property type="match status" value="1"/>
</dbReference>
<keyword evidence="2" id="KW-0805">Transcription regulation</keyword>
<evidence type="ECO:0000256" key="1">
    <source>
        <dbReference type="ARBA" id="ARBA00009437"/>
    </source>
</evidence>
<dbReference type="STRING" id="311180.SAMN04488050_11256"/>
<keyword evidence="7" id="KW-1185">Reference proteome</keyword>
<dbReference type="InterPro" id="IPR000847">
    <property type="entry name" value="LysR_HTH_N"/>
</dbReference>
<gene>
    <name evidence="6" type="ORF">SAMN04488050_11256</name>
</gene>
<dbReference type="SUPFAM" id="SSF53850">
    <property type="entry name" value="Periplasmic binding protein-like II"/>
    <property type="match status" value="1"/>
</dbReference>
<reference evidence="7" key="1">
    <citation type="submission" date="2016-10" db="EMBL/GenBank/DDBJ databases">
        <authorList>
            <person name="Varghese N."/>
            <person name="Submissions S."/>
        </authorList>
    </citation>
    <scope>NUCLEOTIDE SEQUENCE [LARGE SCALE GENOMIC DNA]</scope>
    <source>
        <strain evidence="7">DSM 26894</strain>
    </source>
</reference>
<dbReference type="InterPro" id="IPR036390">
    <property type="entry name" value="WH_DNA-bd_sf"/>
</dbReference>
<dbReference type="SUPFAM" id="SSF46785">
    <property type="entry name" value="Winged helix' DNA-binding domain"/>
    <property type="match status" value="1"/>
</dbReference>
<organism evidence="6 7">
    <name type="scientific">Alloyangia pacifica</name>
    <dbReference type="NCBI Taxonomy" id="311180"/>
    <lineage>
        <taxon>Bacteria</taxon>
        <taxon>Pseudomonadati</taxon>
        <taxon>Pseudomonadota</taxon>
        <taxon>Alphaproteobacteria</taxon>
        <taxon>Rhodobacterales</taxon>
        <taxon>Roseobacteraceae</taxon>
        <taxon>Alloyangia</taxon>
    </lineage>
</organism>
<dbReference type="InterPro" id="IPR005119">
    <property type="entry name" value="LysR_subst-bd"/>
</dbReference>
<evidence type="ECO:0000313" key="6">
    <source>
        <dbReference type="EMBL" id="SFT15279.1"/>
    </source>
</evidence>
<accession>A0A1I6VNJ9</accession>
<feature type="domain" description="HTH lysR-type" evidence="5">
    <location>
        <begin position="22"/>
        <end position="79"/>
    </location>
</feature>
<dbReference type="PANTHER" id="PTHR30126:SF98">
    <property type="entry name" value="HTH-TYPE TRANSCRIPTIONAL ACTIVATOR BAUR"/>
    <property type="match status" value="1"/>
</dbReference>
<protein>
    <submittedName>
        <fullName evidence="6">DNA-binding transcriptional regulator, LysR family</fullName>
    </submittedName>
</protein>
<dbReference type="AlphaFoldDB" id="A0A1I6VNJ9"/>
<sequence>MVKRETPNAALGRRVNFSVESIDIRLIRIFMTVVEAGGMTAAQGELNLALSTVSEKISSLEKRFGVRLCRRGRTGFALTEAGEQFYQECERLVSALDQFGQRTMALGSRMPRNFTLGLVDNMISYPNNGVSGAIADFADRAPEVHLKLVTLNPSELLSEVLARRVDMVVGSFPKVALGLDYIDLYDEQHNFYCAEGHPLFDVSDAEIGIETIRDHRIISRGYWGSRDTRIFAISAPHATVVDMEAEAHLILSARYLGYLPDHMAENLSHTVRLRAIRPDLFSYKARFQIALRPNWERHPATKLMVERLRARLAA</sequence>
<proteinExistence type="inferred from homology"/>
<dbReference type="Gene3D" id="1.10.10.10">
    <property type="entry name" value="Winged helix-like DNA-binding domain superfamily/Winged helix DNA-binding domain"/>
    <property type="match status" value="1"/>
</dbReference>
<dbReference type="OrthoDB" id="7506954at2"/>
<dbReference type="Gene3D" id="3.40.190.290">
    <property type="match status" value="1"/>
</dbReference>
<evidence type="ECO:0000256" key="2">
    <source>
        <dbReference type="ARBA" id="ARBA00023015"/>
    </source>
</evidence>
<dbReference type="InterPro" id="IPR036388">
    <property type="entry name" value="WH-like_DNA-bd_sf"/>
</dbReference>
<evidence type="ECO:0000256" key="3">
    <source>
        <dbReference type="ARBA" id="ARBA00023125"/>
    </source>
</evidence>
<keyword evidence="3 6" id="KW-0238">DNA-binding</keyword>
<keyword evidence="4" id="KW-0804">Transcription</keyword>
<evidence type="ECO:0000313" key="7">
    <source>
        <dbReference type="Proteomes" id="UP000199392"/>
    </source>
</evidence>
<comment type="similarity">
    <text evidence="1">Belongs to the LysR transcriptional regulatory family.</text>
</comment>
<dbReference type="PROSITE" id="PS50931">
    <property type="entry name" value="HTH_LYSR"/>
    <property type="match status" value="1"/>
</dbReference>
<name>A0A1I6VNJ9_9RHOB</name>
<dbReference type="EMBL" id="FOZW01000012">
    <property type="protein sequence ID" value="SFT15279.1"/>
    <property type="molecule type" value="Genomic_DNA"/>
</dbReference>
<dbReference type="RefSeq" id="WP_092428509.1">
    <property type="nucleotide sequence ID" value="NZ_FNCL01000012.1"/>
</dbReference>
<dbReference type="GO" id="GO:0003700">
    <property type="term" value="F:DNA-binding transcription factor activity"/>
    <property type="evidence" value="ECO:0007669"/>
    <property type="project" value="InterPro"/>
</dbReference>
<dbReference type="Proteomes" id="UP000199392">
    <property type="component" value="Unassembled WGS sequence"/>
</dbReference>
<evidence type="ECO:0000256" key="4">
    <source>
        <dbReference type="ARBA" id="ARBA00023163"/>
    </source>
</evidence>
<dbReference type="PANTHER" id="PTHR30126">
    <property type="entry name" value="HTH-TYPE TRANSCRIPTIONAL REGULATOR"/>
    <property type="match status" value="1"/>
</dbReference>
<dbReference type="Pfam" id="PF00126">
    <property type="entry name" value="HTH_1"/>
    <property type="match status" value="1"/>
</dbReference>
<evidence type="ECO:0000259" key="5">
    <source>
        <dbReference type="PROSITE" id="PS50931"/>
    </source>
</evidence>
<dbReference type="CDD" id="cd05466">
    <property type="entry name" value="PBP2_LTTR_substrate"/>
    <property type="match status" value="1"/>
</dbReference>